<dbReference type="GO" id="GO:0006167">
    <property type="term" value="P:AMP biosynthetic process"/>
    <property type="evidence" value="ECO:0007669"/>
    <property type="project" value="TreeGrafter"/>
</dbReference>
<dbReference type="RefSeq" id="WP_048166331.1">
    <property type="nucleotide sequence ID" value="NZ_CP009501.1"/>
</dbReference>
<evidence type="ECO:0000256" key="1">
    <source>
        <dbReference type="ARBA" id="ARBA00022801"/>
    </source>
</evidence>
<dbReference type="SUPFAM" id="SSF55811">
    <property type="entry name" value="Nudix"/>
    <property type="match status" value="1"/>
</dbReference>
<dbReference type="PROSITE" id="PS00893">
    <property type="entry name" value="NUDIX_BOX"/>
    <property type="match status" value="1"/>
</dbReference>
<dbReference type="InterPro" id="IPR015797">
    <property type="entry name" value="NUDIX_hydrolase-like_dom_sf"/>
</dbReference>
<gene>
    <name evidence="3" type="ORF">MSTHT_0351</name>
</gene>
<feature type="domain" description="Nudix hydrolase" evidence="2">
    <location>
        <begin position="1"/>
        <end position="149"/>
    </location>
</feature>
<evidence type="ECO:0000259" key="2">
    <source>
        <dbReference type="PROSITE" id="PS51462"/>
    </source>
</evidence>
<proteinExistence type="predicted"/>
<reference evidence="3 4" key="1">
    <citation type="submission" date="2014-07" db="EMBL/GenBank/DDBJ databases">
        <title>Methanogenic archaea and the global carbon cycle.</title>
        <authorList>
            <person name="Henriksen J.R."/>
            <person name="Luke J."/>
            <person name="Reinhart S."/>
            <person name="Benedict M.N."/>
            <person name="Youngblut N.D."/>
            <person name="Metcalf M.E."/>
            <person name="Whitaker R.J."/>
            <person name="Metcalf W.W."/>
        </authorList>
    </citation>
    <scope>NUCLEOTIDE SEQUENCE [LARGE SCALE GENOMIC DNA]</scope>
    <source>
        <strain evidence="4">ATCC 43570 / DSM 1825 / OCM 12 / VKM B-1830 / TM-1</strain>
    </source>
</reference>
<dbReference type="InterPro" id="IPR051325">
    <property type="entry name" value="Nudix_hydrolase_domain"/>
</dbReference>
<evidence type="ECO:0000313" key="3">
    <source>
        <dbReference type="EMBL" id="AKB12109.1"/>
    </source>
</evidence>
<dbReference type="PANTHER" id="PTHR21340:SF7">
    <property type="entry name" value="NUDIX HYDROLASE DOMAIN-CONTAINING PROTEIN"/>
    <property type="match status" value="1"/>
</dbReference>
<organism evidence="3 4">
    <name type="scientific">Methanosarcina thermophila (strain ATCC 43570 / DSM 1825 / OCM 12 / VKM B-1830 / TM-1)</name>
    <dbReference type="NCBI Taxonomy" id="523844"/>
    <lineage>
        <taxon>Archaea</taxon>
        <taxon>Methanobacteriati</taxon>
        <taxon>Methanobacteriota</taxon>
        <taxon>Stenosarchaea group</taxon>
        <taxon>Methanomicrobia</taxon>
        <taxon>Methanosarcinales</taxon>
        <taxon>Methanosarcinaceae</taxon>
        <taxon>Methanosarcina</taxon>
    </lineage>
</organism>
<dbReference type="PROSITE" id="PS51462">
    <property type="entry name" value="NUDIX"/>
    <property type="match status" value="1"/>
</dbReference>
<dbReference type="InterPro" id="IPR020084">
    <property type="entry name" value="NUDIX_hydrolase_CS"/>
</dbReference>
<dbReference type="Pfam" id="PF00293">
    <property type="entry name" value="NUDIX"/>
    <property type="match status" value="1"/>
</dbReference>
<dbReference type="InterPro" id="IPR000086">
    <property type="entry name" value="NUDIX_hydrolase_dom"/>
</dbReference>
<dbReference type="EMBL" id="CP009501">
    <property type="protein sequence ID" value="AKB12109.1"/>
    <property type="molecule type" value="Genomic_DNA"/>
</dbReference>
<dbReference type="GeneID" id="41601640"/>
<dbReference type="GO" id="GO:0006754">
    <property type="term" value="P:ATP biosynthetic process"/>
    <property type="evidence" value="ECO:0007669"/>
    <property type="project" value="TreeGrafter"/>
</dbReference>
<dbReference type="Gene3D" id="3.90.79.10">
    <property type="entry name" value="Nucleoside Triphosphate Pyrophosphohydrolase"/>
    <property type="match status" value="1"/>
</dbReference>
<dbReference type="HOGENOM" id="CLU_118065_0_0_2"/>
<dbReference type="PATRIC" id="fig|523844.20.peg.457"/>
<dbReference type="GO" id="GO:0004081">
    <property type="term" value="F:bis(5'-nucleosyl)-tetraphosphatase (asymmetrical) activity"/>
    <property type="evidence" value="ECO:0007669"/>
    <property type="project" value="TreeGrafter"/>
</dbReference>
<dbReference type="AlphaFoldDB" id="A0A0E3H8C4"/>
<keyword evidence="1" id="KW-0378">Hydrolase</keyword>
<dbReference type="Proteomes" id="UP000066529">
    <property type="component" value="Chromosome"/>
</dbReference>
<sequence length="172" mass="20126">MSVYSYGILLFRFRNERLEVMLVHPGGPFWAKKDEGAWSIPKGLPEEHETPLDTAKREFKEETGFEVDGEFIDLGELKQPSKKIVHVWALEKDLDVKSVVSNTFKLEWPKNSGKIQEFPEVDKAGWFDIELARKKIRKGQIGFIDRLMNAIDYSPKEDHPDRKKRYRQTTLF</sequence>
<protein>
    <submittedName>
        <fullName evidence="3">MutT-like protein</fullName>
    </submittedName>
</protein>
<dbReference type="OrthoDB" id="192849at2157"/>
<name>A0A0E3H8C4_METTT</name>
<evidence type="ECO:0000313" key="4">
    <source>
        <dbReference type="Proteomes" id="UP000066529"/>
    </source>
</evidence>
<accession>A0A0E3H8C4</accession>
<dbReference type="CDD" id="cd04662">
    <property type="entry name" value="NUDIX_Hydrolase"/>
    <property type="match status" value="1"/>
</dbReference>
<dbReference type="PANTHER" id="PTHR21340">
    <property type="entry name" value="DIADENOSINE 5,5-P1,P4-TETRAPHOSPHATE PYROPHOSPHOHYDROLASE MUTT"/>
    <property type="match status" value="1"/>
</dbReference>
<dbReference type="KEGG" id="mthr:MSTHT_0351"/>